<dbReference type="InterPro" id="IPR050058">
    <property type="entry name" value="Ala-tRNA_ligase"/>
</dbReference>
<reference evidence="17" key="2">
    <citation type="journal article" date="2014" name="BMC Genomics">
        <title>An improved genome of the model marine alga Ostreococcus tauri unfolds by assessing Illumina de novo assemblies.</title>
        <authorList>
            <person name="Blanc-Mathieu R."/>
            <person name="Verhelst B."/>
            <person name="Derelle E."/>
            <person name="Rombauts S."/>
            <person name="Bouget F.Y."/>
            <person name="Carre I."/>
            <person name="Chateau A."/>
            <person name="Eyre-Walker A."/>
            <person name="Grimsley N."/>
            <person name="Moreau H."/>
            <person name="Piegu B."/>
            <person name="Rivals E."/>
            <person name="Schackwitz W."/>
            <person name="Van de Peer Y."/>
            <person name="Piganeau G."/>
        </authorList>
    </citation>
    <scope>NUCLEOTIDE SEQUENCE</scope>
    <source>
        <strain evidence="17">RCC4221</strain>
    </source>
</reference>
<feature type="domain" description="GST C-terminal" evidence="15">
    <location>
        <begin position="91"/>
        <end position="241"/>
    </location>
</feature>
<dbReference type="InterPro" id="IPR009000">
    <property type="entry name" value="Transl_B-barrel_sf"/>
</dbReference>
<dbReference type="CDD" id="cd00673">
    <property type="entry name" value="AlaRS_core"/>
    <property type="match status" value="1"/>
</dbReference>
<accession>A0A1Y5INA8</accession>
<keyword evidence="6 12" id="KW-0862">Zinc</keyword>
<dbReference type="InterPro" id="IPR040079">
    <property type="entry name" value="Glutathione_S-Trfase"/>
</dbReference>
<dbReference type="Pfam" id="PF02272">
    <property type="entry name" value="DHHA1"/>
    <property type="match status" value="1"/>
</dbReference>
<sequence length="1183" mass="128794">MKLRLYGPTTRSHRIAASARFSGVADDALESAECVMGTTNKTAEYLKEKNPFGKVPCVENVERGSSAFESNAIARYLATIGETGSSIYPDDAWTRARIDGWMDSFNVVDVCGPCWLYPITGTGKARGIVYDEKKEAEAKKVVTDFMSAVNVYLEAHEAVFLVDNKISLADIVGASGLSNVYSYLVPRTEWEAKYPKLLQWIETIYATQEWLESVGTMPVCEEAVTYDPSGDKVLPRPVKYVEEWPSKRVRDTFINYFIEKQNHTPWPSSPAVPVDDPTLLFANAGMNQYKPIFLGKADPKTALAKLSRATNTQKCIRAGGKHNDLDDVGKDTYHHTFFEMLGNWSFGDYFKEEAIGWAWELLTKVYCLPEDRLYATYFGGDESQGLEPDLEAKAIWLKYLPESRVMPFGCADNFWEMGDVGPCGPCTEIHYDRIGGRDASSLVNMDDPNCLEIWNVVFIQYNREEGGMLKPLPAKHVDTGMGFERLTSILQNKPSNYDTDVFMPIFKEIQRITGASPYTGLLGKSDVGEKDMAYRVVADHIRTLCIAIADGAAPGSDGRNYVLRRVLRRAVRFGREKLGAKQGFFAQLVPIVVKQLGYVFPELIEKKKHIVEIIAEEETSFGRTLEKGIAQFKKVLDAATKEGRTVISGPEAFLLWESYGFPNDLVELMAEEVGFTLDNEGFAKAFAEAQEKSRAGGKKSGGVQLLFEAEATAWLQNNDVSTTNDSEKYAVGRPSHTSTVAAILTPSGFVKSTADAEGPYGFVLNSTTFYAESGGQVADTGAISTPNGSVSVEDVKVAAGFVLHTGEVSGTVSVGEAATCAVDYERRENIMPNHTMTHVLNYALRKVAGDGVDQKGSLVDEEKLRFDFSLNKGLTTKQIADIEAVVNEQINAKLSVDKREVALAKAMTINGLRAVFGEVYPDPVRVVSVGPSIDELLADPINEKWVNYSIEFCGGTHLQTTDFAEQFVVLEETGISKGIRRITAATRGTAKKAIARANELMATVKACDALSGEALNTELNVLKVAIDTGSMPTVAREQIREELNRQIKRLLEAAKEAAAAAKAQALVDVQEKTAATKTAGAKYFVASLADETDAGAMREAATIAFKEGVACTLFSKVKGKEFVYVSVPPDVSIDVKGWLAASCAPLGGKGGGGKNGVAQGQGPNVEAVGDAIAAAEAFAKLAI</sequence>
<dbReference type="InterPro" id="IPR003156">
    <property type="entry name" value="DHHA1_dom"/>
</dbReference>
<dbReference type="GO" id="GO:0005739">
    <property type="term" value="C:mitochondrion"/>
    <property type="evidence" value="ECO:0007669"/>
    <property type="project" value="UniProtKB-SubCell"/>
</dbReference>
<evidence type="ECO:0000256" key="7">
    <source>
        <dbReference type="ARBA" id="ARBA00022840"/>
    </source>
</evidence>
<evidence type="ECO:0000256" key="12">
    <source>
        <dbReference type="HAMAP-Rule" id="MF_03133"/>
    </source>
</evidence>
<keyword evidence="3 12" id="KW-0436">Ligase</keyword>
<dbReference type="InterPro" id="IPR018165">
    <property type="entry name" value="Ala-tRNA-synth_IIc_core"/>
</dbReference>
<dbReference type="Pfam" id="PF01411">
    <property type="entry name" value="tRNA-synt_2c"/>
    <property type="match status" value="1"/>
</dbReference>
<dbReference type="FunCoup" id="A0A090M4X9">
    <property type="interactions" value="1867"/>
</dbReference>
<evidence type="ECO:0000256" key="5">
    <source>
        <dbReference type="ARBA" id="ARBA00022741"/>
    </source>
</evidence>
<dbReference type="SUPFAM" id="SSF55681">
    <property type="entry name" value="Class II aaRS and biotin synthetases"/>
    <property type="match status" value="1"/>
</dbReference>
<dbReference type="InParanoid" id="A0A090M4X9"/>
<comment type="function">
    <text evidence="12">Catalyzes the attachment of alanine to tRNA(Ala) in a two-step reaction: alanine is first activated by ATP to form Ala-AMP and then transferred to the acceptor end of tRNA(Ala). Also edits incorrectly charged tRNA(Ala) via its editing domain.</text>
</comment>
<comment type="catalytic activity">
    <reaction evidence="11 12">
        <text>tRNA(Ala) + L-alanine + ATP = L-alanyl-tRNA(Ala) + AMP + diphosphate</text>
        <dbReference type="Rhea" id="RHEA:12540"/>
        <dbReference type="Rhea" id="RHEA-COMP:9657"/>
        <dbReference type="Rhea" id="RHEA-COMP:9923"/>
        <dbReference type="ChEBI" id="CHEBI:30616"/>
        <dbReference type="ChEBI" id="CHEBI:33019"/>
        <dbReference type="ChEBI" id="CHEBI:57972"/>
        <dbReference type="ChEBI" id="CHEBI:78442"/>
        <dbReference type="ChEBI" id="CHEBI:78497"/>
        <dbReference type="ChEBI" id="CHEBI:456215"/>
        <dbReference type="EC" id="6.1.1.7"/>
    </reaction>
</comment>
<dbReference type="PRINTS" id="PR00980">
    <property type="entry name" value="TRNASYNTHALA"/>
</dbReference>
<feature type="binding site" evidence="12">
    <location>
        <position position="957"/>
    </location>
    <ligand>
        <name>Zn(2+)</name>
        <dbReference type="ChEBI" id="CHEBI:29105"/>
    </ligand>
</feature>
<dbReference type="Pfam" id="PF00043">
    <property type="entry name" value="GST_C"/>
    <property type="match status" value="1"/>
</dbReference>
<dbReference type="SMART" id="SM00863">
    <property type="entry name" value="tRNA_SAD"/>
    <property type="match status" value="1"/>
</dbReference>
<evidence type="ECO:0000256" key="2">
    <source>
        <dbReference type="ARBA" id="ARBA00022555"/>
    </source>
</evidence>
<dbReference type="OrthoDB" id="2423964at2759"/>
<keyword evidence="5 12" id="KW-0547">Nucleotide-binding</keyword>
<feature type="binding site" evidence="12">
    <location>
        <position position="834"/>
    </location>
    <ligand>
        <name>Zn(2+)</name>
        <dbReference type="ChEBI" id="CHEBI:29105"/>
    </ligand>
</feature>
<keyword evidence="9 12" id="KW-0648">Protein biosynthesis</keyword>
<feature type="coiled-coil region" evidence="13">
    <location>
        <begin position="1036"/>
        <end position="1064"/>
    </location>
</feature>
<dbReference type="SUPFAM" id="SSF47616">
    <property type="entry name" value="GST C-terminal domain-like"/>
    <property type="match status" value="1"/>
</dbReference>
<dbReference type="InterPro" id="IPR036282">
    <property type="entry name" value="Glutathione-S-Trfase_C_sf"/>
</dbReference>
<dbReference type="NCBIfam" id="TIGR00344">
    <property type="entry name" value="alaS"/>
    <property type="match status" value="1"/>
</dbReference>
<dbReference type="HAMAP" id="MF_00036_B">
    <property type="entry name" value="Ala_tRNA_synth_B"/>
    <property type="match status" value="1"/>
</dbReference>
<evidence type="ECO:0000313" key="17">
    <source>
        <dbReference type="EMBL" id="CEF97732.1"/>
    </source>
</evidence>
<dbReference type="AlphaFoldDB" id="A0A090M4X9"/>
<dbReference type="PROSITE" id="PS50860">
    <property type="entry name" value="AA_TRNA_LIGASE_II_ALA"/>
    <property type="match status" value="1"/>
</dbReference>
<comment type="similarity">
    <text evidence="1">Belongs to the class-II aminoacyl-tRNA synthetase family. Alax-L subfamily.</text>
</comment>
<proteinExistence type="inferred from homology"/>
<dbReference type="FunFam" id="3.30.980.10:FF:000004">
    <property type="entry name" value="Alanine--tRNA ligase, cytoplasmic"/>
    <property type="match status" value="1"/>
</dbReference>
<keyword evidence="12" id="KW-0963">Cytoplasm</keyword>
<dbReference type="InterPro" id="IPR036249">
    <property type="entry name" value="Thioredoxin-like_sf"/>
</dbReference>
<feature type="domain" description="GST N-terminal" evidence="14">
    <location>
        <begin position="1"/>
        <end position="85"/>
    </location>
</feature>
<comment type="subcellular location">
    <subcellularLocation>
        <location evidence="12">Mitochondrion</location>
    </subcellularLocation>
    <subcellularLocation>
        <location evidence="12">Cytoplasm</location>
    </subcellularLocation>
</comment>
<keyword evidence="8 12" id="KW-0694">RNA-binding</keyword>
<dbReference type="InterPro" id="IPR010987">
    <property type="entry name" value="Glutathione-S-Trfase_C-like"/>
</dbReference>
<dbReference type="SUPFAM" id="SSF52833">
    <property type="entry name" value="Thioredoxin-like"/>
    <property type="match status" value="1"/>
</dbReference>
<evidence type="ECO:0000256" key="11">
    <source>
        <dbReference type="ARBA" id="ARBA00048300"/>
    </source>
</evidence>
<evidence type="ECO:0000256" key="6">
    <source>
        <dbReference type="ARBA" id="ARBA00022833"/>
    </source>
</evidence>
<dbReference type="Gene3D" id="3.10.310.40">
    <property type="match status" value="1"/>
</dbReference>
<dbReference type="InterPro" id="IPR012947">
    <property type="entry name" value="tRNA_SAD"/>
</dbReference>
<dbReference type="EC" id="6.1.1.7" evidence="12"/>
<evidence type="ECO:0000259" key="16">
    <source>
        <dbReference type="PROSITE" id="PS50860"/>
    </source>
</evidence>
<dbReference type="SFLD" id="SFLDS00019">
    <property type="entry name" value="Glutathione_Transferase_(cytos"/>
    <property type="match status" value="1"/>
</dbReference>
<dbReference type="InterPro" id="IPR045864">
    <property type="entry name" value="aa-tRNA-synth_II/BPL/LPL"/>
</dbReference>
<organism evidence="17 19">
    <name type="scientific">Ostreococcus tauri</name>
    <name type="common">Marine green alga</name>
    <dbReference type="NCBI Taxonomy" id="70448"/>
    <lineage>
        <taxon>Eukaryota</taxon>
        <taxon>Viridiplantae</taxon>
        <taxon>Chlorophyta</taxon>
        <taxon>Mamiellophyceae</taxon>
        <taxon>Mamiellales</taxon>
        <taxon>Bathycoccaceae</taxon>
        <taxon>Ostreococcus</taxon>
    </lineage>
</organism>
<comment type="subunit">
    <text evidence="12">Monomer.</text>
</comment>
<comment type="cofactor">
    <cofactor evidence="12">
        <name>Zn(2+)</name>
        <dbReference type="ChEBI" id="CHEBI:29105"/>
    </cofactor>
    <text evidence="12">Binds 1 zinc ion per subunit.</text>
</comment>
<keyword evidence="7 12" id="KW-0067">ATP-binding</keyword>
<dbReference type="GO" id="GO:0070143">
    <property type="term" value="P:mitochondrial alanyl-tRNA aminoacylation"/>
    <property type="evidence" value="ECO:0007669"/>
    <property type="project" value="UniProtKB-UniRule"/>
</dbReference>
<dbReference type="Gene3D" id="3.30.930.10">
    <property type="entry name" value="Bira Bifunctional Protein, Domain 2"/>
    <property type="match status" value="1"/>
</dbReference>
<dbReference type="GO" id="GO:0009507">
    <property type="term" value="C:chloroplast"/>
    <property type="evidence" value="ECO:0007669"/>
    <property type="project" value="TreeGrafter"/>
</dbReference>
<reference evidence="18" key="3">
    <citation type="submission" date="2017-04" db="EMBL/GenBank/DDBJ databases">
        <title>Population genomics of picophytoplankton unveils novel chromosome hypervariability.</title>
        <authorList>
            <consortium name="DOE Joint Genome Institute"/>
            <person name="Blanc-Mathieu R."/>
            <person name="Krasovec M."/>
            <person name="Hebrard M."/>
            <person name="Yau S."/>
            <person name="Desgranges E."/>
            <person name="Martin J."/>
            <person name="Schackwitz W."/>
            <person name="Kuo A."/>
            <person name="Salin G."/>
            <person name="Donnadieu C."/>
            <person name="Desdevises Y."/>
            <person name="Sanchez-Ferandin S."/>
            <person name="Moreau H."/>
            <person name="Rivals E."/>
            <person name="Grigoriev I.V."/>
            <person name="Grimsley N."/>
            <person name="Eyre-Walker A."/>
            <person name="Piganeau G."/>
        </authorList>
    </citation>
    <scope>NUCLEOTIDE SEQUENCE [LARGE SCALE GENOMIC DNA]</scope>
    <source>
        <strain evidence="18">RCC 1115</strain>
    </source>
</reference>
<dbReference type="SUPFAM" id="SSF50447">
    <property type="entry name" value="Translation proteins"/>
    <property type="match status" value="1"/>
</dbReference>
<name>A0A090M4X9_OSTTA</name>
<evidence type="ECO:0000256" key="10">
    <source>
        <dbReference type="ARBA" id="ARBA00023146"/>
    </source>
</evidence>
<dbReference type="InterPro" id="IPR018162">
    <property type="entry name" value="Ala-tRNA-ligase_IIc_anticod-bd"/>
</dbReference>
<dbReference type="GO" id="GO:0008270">
    <property type="term" value="F:zinc ion binding"/>
    <property type="evidence" value="ECO:0007669"/>
    <property type="project" value="UniProtKB-UniRule"/>
</dbReference>
<dbReference type="Gene3D" id="1.20.1050.10">
    <property type="match status" value="1"/>
</dbReference>
<evidence type="ECO:0000259" key="14">
    <source>
        <dbReference type="PROSITE" id="PS50404"/>
    </source>
</evidence>
<dbReference type="GO" id="GO:0004813">
    <property type="term" value="F:alanine-tRNA ligase activity"/>
    <property type="evidence" value="ECO:0007669"/>
    <property type="project" value="UniProtKB-UniRule"/>
</dbReference>
<evidence type="ECO:0000256" key="3">
    <source>
        <dbReference type="ARBA" id="ARBA00022598"/>
    </source>
</evidence>
<dbReference type="STRING" id="70448.A0A090M4X9"/>
<dbReference type="GO" id="GO:0000049">
    <property type="term" value="F:tRNA binding"/>
    <property type="evidence" value="ECO:0007669"/>
    <property type="project" value="UniProtKB-KW"/>
</dbReference>
<accession>A0A454XPW2</accession>
<evidence type="ECO:0000256" key="9">
    <source>
        <dbReference type="ARBA" id="ARBA00022917"/>
    </source>
</evidence>
<feature type="binding site" evidence="12">
    <location>
        <position position="953"/>
    </location>
    <ligand>
        <name>Zn(2+)</name>
        <dbReference type="ChEBI" id="CHEBI:29105"/>
    </ligand>
</feature>
<dbReference type="PANTHER" id="PTHR11777:SF9">
    <property type="entry name" value="ALANINE--TRNA LIGASE, CYTOPLASMIC"/>
    <property type="match status" value="1"/>
</dbReference>
<dbReference type="Proteomes" id="UP000195557">
    <property type="component" value="Unassembled WGS sequence"/>
</dbReference>
<dbReference type="InterPro" id="IPR002318">
    <property type="entry name" value="Ala-tRNA-lgiase_IIc"/>
</dbReference>
<dbReference type="InterPro" id="IPR018163">
    <property type="entry name" value="Thr/Ala-tRNA-synth_IIc_edit"/>
</dbReference>
<dbReference type="EMBL" id="CAID01000004">
    <property type="protein sequence ID" value="CEF97732.1"/>
    <property type="molecule type" value="Genomic_DNA"/>
</dbReference>
<evidence type="ECO:0000259" key="15">
    <source>
        <dbReference type="PROSITE" id="PS50405"/>
    </source>
</evidence>
<gene>
    <name evidence="18" type="ORF">BE221DRAFT_66429</name>
    <name evidence="17" type="ORF">OT_ostta04g04740</name>
</gene>
<dbReference type="Pfam" id="PF02798">
    <property type="entry name" value="GST_N"/>
    <property type="match status" value="1"/>
</dbReference>
<dbReference type="SUPFAM" id="SSF55186">
    <property type="entry name" value="ThrRS/AlaRS common domain"/>
    <property type="match status" value="1"/>
</dbReference>
<evidence type="ECO:0000256" key="13">
    <source>
        <dbReference type="SAM" id="Coils"/>
    </source>
</evidence>
<feature type="binding site" evidence="12">
    <location>
        <position position="838"/>
    </location>
    <ligand>
        <name>Zn(2+)</name>
        <dbReference type="ChEBI" id="CHEBI:29105"/>
    </ligand>
</feature>
<protein>
    <recommendedName>
        <fullName evidence="12">Alanine--tRNA ligase</fullName>
        <ecNumber evidence="12">6.1.1.7</ecNumber>
    </recommendedName>
    <alternativeName>
        <fullName evidence="12">Alanyl-tRNA synthetase</fullName>
        <shortName evidence="12">AlaRS</shortName>
    </alternativeName>
</protein>
<dbReference type="Gene3D" id="2.40.30.130">
    <property type="match status" value="1"/>
</dbReference>
<keyword evidence="4 12" id="KW-0479">Metal-binding</keyword>
<accession>A0A090M4X9</accession>
<evidence type="ECO:0000256" key="1">
    <source>
        <dbReference type="ARBA" id="ARBA00008429"/>
    </source>
</evidence>
<evidence type="ECO:0000256" key="4">
    <source>
        <dbReference type="ARBA" id="ARBA00022723"/>
    </source>
</evidence>
<dbReference type="InterPro" id="IPR018164">
    <property type="entry name" value="Ala-tRNA-synth_IIc_N"/>
</dbReference>
<dbReference type="InterPro" id="IPR023033">
    <property type="entry name" value="Ala_tRNA_ligase_euk/bac"/>
</dbReference>
<evidence type="ECO:0000313" key="19">
    <source>
        <dbReference type="Proteomes" id="UP000009170"/>
    </source>
</evidence>
<dbReference type="Gene3D" id="3.40.30.10">
    <property type="entry name" value="Glutaredoxin"/>
    <property type="match status" value="1"/>
</dbReference>
<dbReference type="SUPFAM" id="SSF101353">
    <property type="entry name" value="Putative anticodon-binding domain of alanyl-tRNA synthetase (AlaRS)"/>
    <property type="match status" value="1"/>
</dbReference>
<dbReference type="InterPro" id="IPR004045">
    <property type="entry name" value="Glutathione_S-Trfase_N"/>
</dbReference>
<dbReference type="PROSITE" id="PS50404">
    <property type="entry name" value="GST_NTER"/>
    <property type="match status" value="1"/>
</dbReference>
<dbReference type="GO" id="GO:0002161">
    <property type="term" value="F:aminoacyl-tRNA deacylase activity"/>
    <property type="evidence" value="ECO:0007669"/>
    <property type="project" value="TreeGrafter"/>
</dbReference>
<dbReference type="Pfam" id="PF07973">
    <property type="entry name" value="tRNA_SAD"/>
    <property type="match status" value="1"/>
</dbReference>
<keyword evidence="2 12" id="KW-0820">tRNA-binding</keyword>
<dbReference type="EMBL" id="KZ155771">
    <property type="protein sequence ID" value="OUS49654.1"/>
    <property type="molecule type" value="Genomic_DNA"/>
</dbReference>
<evidence type="ECO:0000256" key="8">
    <source>
        <dbReference type="ARBA" id="ARBA00022884"/>
    </source>
</evidence>
<evidence type="ECO:0000313" key="18">
    <source>
        <dbReference type="EMBL" id="OUS49654.1"/>
    </source>
</evidence>
<dbReference type="PROSITE" id="PS50405">
    <property type="entry name" value="GST_CTER"/>
    <property type="match status" value="1"/>
</dbReference>
<keyword evidence="13" id="KW-0175">Coiled coil</keyword>
<dbReference type="PANTHER" id="PTHR11777">
    <property type="entry name" value="ALANYL-TRNA SYNTHETASE"/>
    <property type="match status" value="1"/>
</dbReference>
<dbReference type="FunFam" id="3.30.930.10:FF:000011">
    <property type="entry name" value="Alanine--tRNA ligase, cytoplasmic"/>
    <property type="match status" value="1"/>
</dbReference>
<comment type="domain">
    <text evidence="12">Consists of three domains; the N-terminal catalytic domain, the editing domain and the C-terminal C-Ala domain. The editing domain removes incorrectly charged amino acids, while the C-Ala domain, along with tRNA(Ala), serves as a bridge to cooperatively bring together the editing and aminoacylation centers thus stimulating deacylation of misacylated tRNAs.</text>
</comment>
<keyword evidence="12" id="KW-0496">Mitochondrion</keyword>
<dbReference type="Proteomes" id="UP000009170">
    <property type="component" value="Unassembled WGS sequence"/>
</dbReference>
<feature type="domain" description="Alanyl-transfer RNA synthetases family profile" evidence="16">
    <location>
        <begin position="244"/>
        <end position="996"/>
    </location>
</feature>
<dbReference type="GO" id="GO:0005524">
    <property type="term" value="F:ATP binding"/>
    <property type="evidence" value="ECO:0007669"/>
    <property type="project" value="UniProtKB-UniRule"/>
</dbReference>
<dbReference type="Gene3D" id="3.30.980.10">
    <property type="entry name" value="Threonyl-trna Synthetase, Chain A, domain 2"/>
    <property type="match status" value="1"/>
</dbReference>
<keyword evidence="19" id="KW-1185">Reference proteome</keyword>
<reference evidence="17 19" key="1">
    <citation type="journal article" date="2006" name="Proc. Natl. Acad. Sci. U.S.A.">
        <title>Genome analysis of the smallest free-living eukaryote Ostreococcus tauri unveils many unique features.</title>
        <authorList>
            <person name="Derelle E."/>
            <person name="Ferraz C."/>
            <person name="Rombauts S."/>
            <person name="Rouze P."/>
            <person name="Worden A.Z."/>
            <person name="Robbens S."/>
            <person name="Partensky F."/>
            <person name="Degroeve S."/>
            <person name="Echeynie S."/>
            <person name="Cooke R."/>
            <person name="Saeys Y."/>
            <person name="Wuyts J."/>
            <person name="Jabbari K."/>
            <person name="Bowler C."/>
            <person name="Panaud O."/>
            <person name="Piegu B."/>
            <person name="Ball S.G."/>
            <person name="Ral J.-P."/>
            <person name="Bouget F.-Y."/>
            <person name="Piganeau G."/>
            <person name="De Baets B."/>
            <person name="Picard A."/>
            <person name="Delseny M."/>
            <person name="Demaille J."/>
            <person name="Van de Peer Y."/>
            <person name="Moreau H."/>
        </authorList>
    </citation>
    <scope>NUCLEOTIDE SEQUENCE [LARGE SCALE GENOMIC DNA]</scope>
    <source>
        <strain evidence="17 19">OTTH0595</strain>
    </source>
</reference>
<keyword evidence="10 12" id="KW-0030">Aminoacyl-tRNA synthetase</keyword>
<dbReference type="InterPro" id="IPR004046">
    <property type="entry name" value="GST_C"/>
</dbReference>